<gene>
    <name evidence="2" type="ORF">J6I44_05675</name>
</gene>
<dbReference type="PANTHER" id="PTHR43736">
    <property type="entry name" value="ADP-RIBOSE PYROPHOSPHATASE"/>
    <property type="match status" value="1"/>
</dbReference>
<dbReference type="InterPro" id="IPR000086">
    <property type="entry name" value="NUDIX_hydrolase_dom"/>
</dbReference>
<organism evidence="2 3">
    <name type="scientific">Fodinibius salsisoli</name>
    <dbReference type="NCBI Taxonomy" id="2820877"/>
    <lineage>
        <taxon>Bacteria</taxon>
        <taxon>Pseudomonadati</taxon>
        <taxon>Balneolota</taxon>
        <taxon>Balneolia</taxon>
        <taxon>Balneolales</taxon>
        <taxon>Balneolaceae</taxon>
        <taxon>Fodinibius</taxon>
    </lineage>
</organism>
<proteinExistence type="predicted"/>
<dbReference type="Gene3D" id="3.90.79.10">
    <property type="entry name" value="Nucleoside Triphosphate Pyrophosphohydrolase"/>
    <property type="match status" value="1"/>
</dbReference>
<evidence type="ECO:0000259" key="1">
    <source>
        <dbReference type="PROSITE" id="PS51462"/>
    </source>
</evidence>
<dbReference type="RefSeq" id="WP_265765036.1">
    <property type="nucleotide sequence ID" value="NZ_JAGGJA010000003.1"/>
</dbReference>
<dbReference type="EMBL" id="JAGGJA010000003">
    <property type="protein sequence ID" value="MCW9706331.1"/>
    <property type="molecule type" value="Genomic_DNA"/>
</dbReference>
<reference evidence="2 3" key="1">
    <citation type="submission" date="2021-03" db="EMBL/GenBank/DDBJ databases">
        <title>Aliifodinibius sp. nov., a new bacterium isolated from saline soil.</title>
        <authorList>
            <person name="Galisteo C."/>
            <person name="De La Haba R."/>
            <person name="Sanchez-Porro C."/>
            <person name="Ventosa A."/>
        </authorList>
    </citation>
    <scope>NUCLEOTIDE SEQUENCE [LARGE SCALE GENOMIC DNA]</scope>
    <source>
        <strain evidence="2 3">1BSP15-2V2</strain>
    </source>
</reference>
<feature type="domain" description="Nudix hydrolase" evidence="1">
    <location>
        <begin position="1"/>
        <end position="133"/>
    </location>
</feature>
<evidence type="ECO:0000313" key="3">
    <source>
        <dbReference type="Proteomes" id="UP001207918"/>
    </source>
</evidence>
<name>A0ABT3PK71_9BACT</name>
<dbReference type="PROSITE" id="PS51462">
    <property type="entry name" value="NUDIX"/>
    <property type="match status" value="1"/>
</dbReference>
<accession>A0ABT3PK71</accession>
<protein>
    <submittedName>
        <fullName evidence="2">NUDIX domain-containing protein</fullName>
    </submittedName>
</protein>
<dbReference type="Pfam" id="PF00293">
    <property type="entry name" value="NUDIX"/>
    <property type="match status" value="1"/>
</dbReference>
<comment type="caution">
    <text evidence="2">The sequence shown here is derived from an EMBL/GenBank/DDBJ whole genome shotgun (WGS) entry which is preliminary data.</text>
</comment>
<dbReference type="PANTHER" id="PTHR43736:SF1">
    <property type="entry name" value="DIHYDRONEOPTERIN TRIPHOSPHATE DIPHOSPHATASE"/>
    <property type="match status" value="1"/>
</dbReference>
<dbReference type="SUPFAM" id="SSF55811">
    <property type="entry name" value="Nudix"/>
    <property type="match status" value="1"/>
</dbReference>
<evidence type="ECO:0000313" key="2">
    <source>
        <dbReference type="EMBL" id="MCW9706331.1"/>
    </source>
</evidence>
<dbReference type="Proteomes" id="UP001207918">
    <property type="component" value="Unassembled WGS sequence"/>
</dbReference>
<keyword evidence="3" id="KW-1185">Reference proteome</keyword>
<dbReference type="InterPro" id="IPR015797">
    <property type="entry name" value="NUDIX_hydrolase-like_dom_sf"/>
</dbReference>
<sequence length="149" mass="17555">MDRLVDVYPYRRRQSQIEVLLLKRSTDVIYTGQWRMVGGKVGKDEKAYNAGLRELDEETTLHPKLFWVLPSVNQFYDPKVDSIRQIPAFAAEVQPEASIVLNHEHSAYKWVPQDEVSTYIHWPEQRRLINLLISIVTHNQLIDEWILEL</sequence>